<sequence>GFSSRLKPIYRMPVYLLIATSLIAALISHLPFGNAAGAPTPRPPGEVSPSMVAKDSNMGMFRGQQVSGDDPVPLEYLQEPEIRHIVDKVTGMPGYNPANFREFTKIAALYRLNFVTESVLDELVESEMSWESLKAEWNRMHDEAVEHAMKSDGHYFRRNDRP</sequence>
<evidence type="ECO:0000313" key="1">
    <source>
        <dbReference type="EMBL" id="KAF4740665.1"/>
    </source>
</evidence>
<dbReference type="Proteomes" id="UP000574390">
    <property type="component" value="Unassembled WGS sequence"/>
</dbReference>
<proteinExistence type="predicted"/>
<organism evidence="1 2">
    <name type="scientific">Perkinsus olseni</name>
    <name type="common">Perkinsus atlanticus</name>
    <dbReference type="NCBI Taxonomy" id="32597"/>
    <lineage>
        <taxon>Eukaryota</taxon>
        <taxon>Sar</taxon>
        <taxon>Alveolata</taxon>
        <taxon>Perkinsozoa</taxon>
        <taxon>Perkinsea</taxon>
        <taxon>Perkinsida</taxon>
        <taxon>Perkinsidae</taxon>
        <taxon>Perkinsus</taxon>
    </lineage>
</organism>
<reference evidence="1 2" key="1">
    <citation type="submission" date="2020-04" db="EMBL/GenBank/DDBJ databases">
        <title>Perkinsus olseni comparative genomics.</title>
        <authorList>
            <person name="Bogema D.R."/>
        </authorList>
    </citation>
    <scope>NUCLEOTIDE SEQUENCE [LARGE SCALE GENOMIC DNA]</scope>
    <source>
        <strain evidence="1">ATCC PRA-205</strain>
    </source>
</reference>
<protein>
    <submittedName>
        <fullName evidence="1">Uncharacterized protein</fullName>
    </submittedName>
</protein>
<evidence type="ECO:0000313" key="2">
    <source>
        <dbReference type="Proteomes" id="UP000574390"/>
    </source>
</evidence>
<accession>A0A7J6T6C6</accession>
<gene>
    <name evidence="1" type="ORF">FOZ62_006714</name>
</gene>
<dbReference type="EMBL" id="JABANM010009588">
    <property type="protein sequence ID" value="KAF4740665.1"/>
    <property type="molecule type" value="Genomic_DNA"/>
</dbReference>
<feature type="non-terminal residue" evidence="1">
    <location>
        <position position="1"/>
    </location>
</feature>
<dbReference type="AlphaFoldDB" id="A0A7J6T6C6"/>
<name>A0A7J6T6C6_PEROL</name>
<comment type="caution">
    <text evidence="1">The sequence shown here is derived from an EMBL/GenBank/DDBJ whole genome shotgun (WGS) entry which is preliminary data.</text>
</comment>